<evidence type="ECO:0000256" key="4">
    <source>
        <dbReference type="ARBA" id="ARBA00022741"/>
    </source>
</evidence>
<dbReference type="Gene3D" id="3.30.420.40">
    <property type="match status" value="2"/>
</dbReference>
<organism evidence="10 11">
    <name type="scientific">Aspergillus pseudonomiae</name>
    <dbReference type="NCBI Taxonomy" id="1506151"/>
    <lineage>
        <taxon>Eukaryota</taxon>
        <taxon>Fungi</taxon>
        <taxon>Dikarya</taxon>
        <taxon>Ascomycota</taxon>
        <taxon>Pezizomycotina</taxon>
        <taxon>Eurotiomycetes</taxon>
        <taxon>Eurotiomycetidae</taxon>
        <taxon>Eurotiales</taxon>
        <taxon>Aspergillaceae</taxon>
        <taxon>Aspergillus</taxon>
        <taxon>Aspergillus subgen. Circumdati</taxon>
    </lineage>
</organism>
<dbReference type="FunFam" id="3.30.420.40:FF:000050">
    <property type="entry name" value="Actin, alpha skeletal muscle"/>
    <property type="match status" value="1"/>
</dbReference>
<evidence type="ECO:0000256" key="7">
    <source>
        <dbReference type="ARBA" id="ARBA00023212"/>
    </source>
</evidence>
<protein>
    <submittedName>
        <fullName evidence="10">Actin, cytoplasmic</fullName>
    </submittedName>
</protein>
<dbReference type="Pfam" id="PF00022">
    <property type="entry name" value="Actin"/>
    <property type="match status" value="2"/>
</dbReference>
<dbReference type="RefSeq" id="XP_031941231.1">
    <property type="nucleotide sequence ID" value="XM_032089599.1"/>
</dbReference>
<dbReference type="PANTHER" id="PTHR11937">
    <property type="entry name" value="ACTIN"/>
    <property type="match status" value="1"/>
</dbReference>
<evidence type="ECO:0000256" key="5">
    <source>
        <dbReference type="ARBA" id="ARBA00022801"/>
    </source>
</evidence>
<proteinExistence type="inferred from homology"/>
<keyword evidence="4" id="KW-0547">Nucleotide-binding</keyword>
<dbReference type="GeneID" id="43674290"/>
<comment type="similarity">
    <text evidence="2 9">Belongs to the actin family.</text>
</comment>
<evidence type="ECO:0000256" key="8">
    <source>
        <dbReference type="ARBA" id="ARBA00049360"/>
    </source>
</evidence>
<keyword evidence="3" id="KW-0963">Cytoplasm</keyword>
<dbReference type="SMART" id="SM00268">
    <property type="entry name" value="ACTIN"/>
    <property type="match status" value="1"/>
</dbReference>
<dbReference type="Gene3D" id="3.90.640.10">
    <property type="entry name" value="Actin, Chain A, domain 4"/>
    <property type="match status" value="1"/>
</dbReference>
<comment type="catalytic activity">
    <reaction evidence="8">
        <text>ATP + H2O = ADP + phosphate + H(+)</text>
        <dbReference type="Rhea" id="RHEA:13065"/>
        <dbReference type="ChEBI" id="CHEBI:15377"/>
        <dbReference type="ChEBI" id="CHEBI:15378"/>
        <dbReference type="ChEBI" id="CHEBI:30616"/>
        <dbReference type="ChEBI" id="CHEBI:43474"/>
        <dbReference type="ChEBI" id="CHEBI:456216"/>
    </reaction>
</comment>
<keyword evidence="6" id="KW-0067">ATP-binding</keyword>
<evidence type="ECO:0000256" key="6">
    <source>
        <dbReference type="ARBA" id="ARBA00022840"/>
    </source>
</evidence>
<evidence type="ECO:0000313" key="10">
    <source>
        <dbReference type="EMBL" id="KAE8403912.1"/>
    </source>
</evidence>
<dbReference type="GO" id="GO:0005856">
    <property type="term" value="C:cytoskeleton"/>
    <property type="evidence" value="ECO:0007669"/>
    <property type="project" value="UniProtKB-SubCell"/>
</dbReference>
<dbReference type="GO" id="GO:0005524">
    <property type="term" value="F:ATP binding"/>
    <property type="evidence" value="ECO:0007669"/>
    <property type="project" value="UniProtKB-KW"/>
</dbReference>
<dbReference type="GO" id="GO:0016787">
    <property type="term" value="F:hydrolase activity"/>
    <property type="evidence" value="ECO:0007669"/>
    <property type="project" value="UniProtKB-KW"/>
</dbReference>
<keyword evidence="7" id="KW-0206">Cytoskeleton</keyword>
<name>A0A5N7DBZ3_9EURO</name>
<dbReference type="EMBL" id="ML736772">
    <property type="protein sequence ID" value="KAE8403912.1"/>
    <property type="molecule type" value="Genomic_DNA"/>
</dbReference>
<sequence>MADSQDGAAIVIDNGTMYTKVGLAGDKGPRVVSREFPAVSPLVIIECDGLRYMPCFRFENNAYGGDSAGPIQRGLITNWDDMEKIWSHAFAADLQVAPEEHPVLLTEPSLNSKKSREKTTQIMFDTFKAPAFYLGNDAVLALYASGRTTGVSIDCGHGSTDCVPVWEGSALCHAIIRVNTGGDDITRYLRDRLGGNAFSPDIFADMKEKHCSVAPNFDQASQGTAQHAYELPDGQTIEMGAEIFRAPEVLFQPFMIGLETQGIHEQAYNSIFKCDRDSRRDLCANIVLSGGTSMLPGIADRLQHELVSLSPPTMKVKVVAPPERKYSAWIGGSMLASLSTFQDRWVTKEAYDESGPGIVHRVCF</sequence>
<dbReference type="Proteomes" id="UP000325579">
    <property type="component" value="Unassembled WGS sequence"/>
</dbReference>
<evidence type="ECO:0000256" key="9">
    <source>
        <dbReference type="RuleBase" id="RU000487"/>
    </source>
</evidence>
<dbReference type="AlphaFoldDB" id="A0A5N7DBZ3"/>
<evidence type="ECO:0000256" key="2">
    <source>
        <dbReference type="ARBA" id="ARBA00006752"/>
    </source>
</evidence>
<dbReference type="InterPro" id="IPR043129">
    <property type="entry name" value="ATPase_NBD"/>
</dbReference>
<evidence type="ECO:0000256" key="1">
    <source>
        <dbReference type="ARBA" id="ARBA00004245"/>
    </source>
</evidence>
<dbReference type="InterPro" id="IPR004000">
    <property type="entry name" value="Actin"/>
</dbReference>
<dbReference type="SUPFAM" id="SSF53067">
    <property type="entry name" value="Actin-like ATPase domain"/>
    <property type="match status" value="2"/>
</dbReference>
<gene>
    <name evidence="10" type="ORF">BDV37DRAFT_294261</name>
</gene>
<evidence type="ECO:0000313" key="11">
    <source>
        <dbReference type="Proteomes" id="UP000325579"/>
    </source>
</evidence>
<dbReference type="PRINTS" id="PR00190">
    <property type="entry name" value="ACTIN"/>
</dbReference>
<keyword evidence="11" id="KW-1185">Reference proteome</keyword>
<evidence type="ECO:0000256" key="3">
    <source>
        <dbReference type="ARBA" id="ARBA00022490"/>
    </source>
</evidence>
<accession>A0A5N7DBZ3</accession>
<reference evidence="10 11" key="1">
    <citation type="submission" date="2019-04" db="EMBL/GenBank/DDBJ databases">
        <authorList>
            <consortium name="DOE Joint Genome Institute"/>
            <person name="Mondo S."/>
            <person name="Kjaerbolling I."/>
            <person name="Vesth T."/>
            <person name="Frisvad J.C."/>
            <person name="Nybo J.L."/>
            <person name="Theobald S."/>
            <person name="Kildgaard S."/>
            <person name="Isbrandt T."/>
            <person name="Kuo A."/>
            <person name="Sato A."/>
            <person name="Lyhne E.K."/>
            <person name="Kogle M.E."/>
            <person name="Wiebenga A."/>
            <person name="Kun R.S."/>
            <person name="Lubbers R.J."/>
            <person name="Makela M.R."/>
            <person name="Barry K."/>
            <person name="Chovatia M."/>
            <person name="Clum A."/>
            <person name="Daum C."/>
            <person name="Haridas S."/>
            <person name="He G."/>
            <person name="LaButti K."/>
            <person name="Lipzen A."/>
            <person name="Riley R."/>
            <person name="Salamov A."/>
            <person name="Simmons B.A."/>
            <person name="Magnuson J.K."/>
            <person name="Henrissat B."/>
            <person name="Mortensen U.H."/>
            <person name="Larsen T.O."/>
            <person name="Devries R.P."/>
            <person name="Grigoriev I.V."/>
            <person name="Machida M."/>
            <person name="Baker S.E."/>
            <person name="Andersen M.R."/>
            <person name="Cantor M.N."/>
            <person name="Hua S.X."/>
        </authorList>
    </citation>
    <scope>NUCLEOTIDE SEQUENCE [LARGE SCALE GENOMIC DNA]</scope>
    <source>
        <strain evidence="10 11">CBS 119388</strain>
    </source>
</reference>
<dbReference type="FunFam" id="3.30.420.40:FF:000218">
    <property type="entry name" value="actin, alpha sarcomeric/skeletal-like"/>
    <property type="match status" value="1"/>
</dbReference>
<dbReference type="OrthoDB" id="4494070at2759"/>
<keyword evidence="5" id="KW-0378">Hydrolase</keyword>
<comment type="subcellular location">
    <subcellularLocation>
        <location evidence="1">Cytoplasm</location>
        <location evidence="1">Cytoskeleton</location>
    </subcellularLocation>
</comment>